<evidence type="ECO:0000256" key="1">
    <source>
        <dbReference type="SAM" id="Phobius"/>
    </source>
</evidence>
<sequence>MFVRYFCEKASFNVLIHKIVILFCAQAFEGLVTVAGLLGFIIIIIIIIIIKEIVVDFRRGHTKHPPLTIDGAAVERVSSTKFLGRGPLLDHQYCITGEEQRLYFLRKLKRAQAPPPIMCTFYRGTIESILSSCITVWGGSCTEYSRKALQRIVNTAGKIIGAPLPSLQDTYITRLTRKATSIVSNTSHPAHSLFSLLPSGRRYRSLCARSTRLTKSFIHQPIRKLNSLPSLPPATFSRLNYIKADFDFDFDHHVKATGAARALVMTPLHTSQSSMPERSSSALVNIVHVFHPRDVLGHKEHPGVTSVQRFLLGSSECPWFCPIFSHCGITFQAIALLVLRSFREDEIQVPRLPDVGIEMMLRRLHWSGSSPASSPVDEVQYDVVNWNFSSSELLIAALATLQGLLVCPDEALVPVSCCAPLPLCQVAGTCYGSPPHTTLVVSGCPQAVSSCISLS</sequence>
<keyword evidence="4" id="KW-1185">Reference proteome</keyword>
<accession>A0AA47N9Z4</accession>
<proteinExistence type="predicted"/>
<feature type="domain" description="Alkylated DNA repair protein AlkB homologue 8 N-terminal" evidence="2">
    <location>
        <begin position="100"/>
        <end position="128"/>
    </location>
</feature>
<name>A0AA47N9Z4_MERPO</name>
<dbReference type="Proteomes" id="UP001174136">
    <property type="component" value="Unassembled WGS sequence"/>
</dbReference>
<evidence type="ECO:0000259" key="2">
    <source>
        <dbReference type="Pfam" id="PF09004"/>
    </source>
</evidence>
<keyword evidence="1" id="KW-1133">Transmembrane helix</keyword>
<gene>
    <name evidence="3" type="ORF">N1851_003513</name>
</gene>
<dbReference type="AlphaFoldDB" id="A0AA47N9Z4"/>
<protein>
    <recommendedName>
        <fullName evidence="2">Alkylated DNA repair protein AlkB homologue 8 N-terminal domain-containing protein</fullName>
    </recommendedName>
</protein>
<evidence type="ECO:0000313" key="3">
    <source>
        <dbReference type="EMBL" id="KAK0154404.1"/>
    </source>
</evidence>
<keyword evidence="1" id="KW-0472">Membrane</keyword>
<dbReference type="Pfam" id="PF09004">
    <property type="entry name" value="ALKBH8_N"/>
    <property type="match status" value="1"/>
</dbReference>
<keyword evidence="1" id="KW-0812">Transmembrane</keyword>
<organism evidence="3 4">
    <name type="scientific">Merluccius polli</name>
    <name type="common">Benguela hake</name>
    <name type="synonym">Merluccius cadenati</name>
    <dbReference type="NCBI Taxonomy" id="89951"/>
    <lineage>
        <taxon>Eukaryota</taxon>
        <taxon>Metazoa</taxon>
        <taxon>Chordata</taxon>
        <taxon>Craniata</taxon>
        <taxon>Vertebrata</taxon>
        <taxon>Euteleostomi</taxon>
        <taxon>Actinopterygii</taxon>
        <taxon>Neopterygii</taxon>
        <taxon>Teleostei</taxon>
        <taxon>Neoteleostei</taxon>
        <taxon>Acanthomorphata</taxon>
        <taxon>Zeiogadaria</taxon>
        <taxon>Gadariae</taxon>
        <taxon>Gadiformes</taxon>
        <taxon>Gadoidei</taxon>
        <taxon>Merlucciidae</taxon>
        <taxon>Merluccius</taxon>
    </lineage>
</organism>
<dbReference type="InterPro" id="IPR015095">
    <property type="entry name" value="AlkB_hom8_N"/>
</dbReference>
<feature type="transmembrane region" description="Helical" evidence="1">
    <location>
        <begin position="34"/>
        <end position="54"/>
    </location>
</feature>
<evidence type="ECO:0000313" key="4">
    <source>
        <dbReference type="Proteomes" id="UP001174136"/>
    </source>
</evidence>
<comment type="caution">
    <text evidence="3">The sequence shown here is derived from an EMBL/GenBank/DDBJ whole genome shotgun (WGS) entry which is preliminary data.</text>
</comment>
<dbReference type="GO" id="GO:0008168">
    <property type="term" value="F:methyltransferase activity"/>
    <property type="evidence" value="ECO:0007669"/>
    <property type="project" value="InterPro"/>
</dbReference>
<reference evidence="3" key="1">
    <citation type="journal article" date="2023" name="Front. Mar. Sci.">
        <title>A new Merluccius polli reference genome to investigate the effects of global change in West African waters.</title>
        <authorList>
            <person name="Mateo J.L."/>
            <person name="Blanco-Fernandez C."/>
            <person name="Garcia-Vazquez E."/>
            <person name="Machado-Schiaffino G."/>
        </authorList>
    </citation>
    <scope>NUCLEOTIDE SEQUENCE</scope>
    <source>
        <strain evidence="3">C29</strain>
        <tissue evidence="3">Fin</tissue>
    </source>
</reference>
<dbReference type="EMBL" id="JAOPHQ010000568">
    <property type="protein sequence ID" value="KAK0154404.1"/>
    <property type="molecule type" value="Genomic_DNA"/>
</dbReference>
<dbReference type="GO" id="GO:0016706">
    <property type="term" value="F:2-oxoglutarate-dependent dioxygenase activity"/>
    <property type="evidence" value="ECO:0007669"/>
    <property type="project" value="InterPro"/>
</dbReference>